<evidence type="ECO:0000313" key="2">
    <source>
        <dbReference type="Proteomes" id="UP001258017"/>
    </source>
</evidence>
<protein>
    <submittedName>
        <fullName evidence="1">Uncharacterized protein</fullName>
    </submittedName>
</protein>
<keyword evidence="2" id="KW-1185">Reference proteome</keyword>
<proteinExistence type="predicted"/>
<name>A0AAD9RHA7_9HYME</name>
<reference evidence="1" key="1">
    <citation type="submission" date="2021-08" db="EMBL/GenBank/DDBJ databases">
        <authorList>
            <person name="Misof B."/>
            <person name="Oliver O."/>
            <person name="Podsiadlowski L."/>
            <person name="Donath A."/>
            <person name="Peters R."/>
            <person name="Mayer C."/>
            <person name="Rust J."/>
            <person name="Gunkel S."/>
            <person name="Lesny P."/>
            <person name="Martin S."/>
            <person name="Oeyen J.P."/>
            <person name="Petersen M."/>
            <person name="Panagiotis P."/>
            <person name="Wilbrandt J."/>
            <person name="Tanja T."/>
        </authorList>
    </citation>
    <scope>NUCLEOTIDE SEQUENCE</scope>
    <source>
        <strain evidence="1">GBR_01_08_01A</strain>
        <tissue evidence="1">Thorax + abdomen</tissue>
    </source>
</reference>
<reference evidence="1" key="2">
    <citation type="journal article" date="2023" name="Commun. Biol.">
        <title>Intrasexual cuticular hydrocarbon dimorphism in a wasp sheds light on hydrocarbon biosynthesis genes in Hymenoptera.</title>
        <authorList>
            <person name="Moris V.C."/>
            <person name="Podsiadlowski L."/>
            <person name="Martin S."/>
            <person name="Oeyen J.P."/>
            <person name="Donath A."/>
            <person name="Petersen M."/>
            <person name="Wilbrandt J."/>
            <person name="Misof B."/>
            <person name="Liedtke D."/>
            <person name="Thamm M."/>
            <person name="Scheiner R."/>
            <person name="Schmitt T."/>
            <person name="Niehuis O."/>
        </authorList>
    </citation>
    <scope>NUCLEOTIDE SEQUENCE</scope>
    <source>
        <strain evidence="1">GBR_01_08_01A</strain>
    </source>
</reference>
<sequence>MQRKYRHINLWTPSVAFFQLFAGDSSRSSYFACIGLPRSESGIEPTIVATSKLRGTRRKMSRDCRTPFWITHAYRKA</sequence>
<gene>
    <name evidence="1" type="ORF">KPH14_011052</name>
</gene>
<evidence type="ECO:0000313" key="1">
    <source>
        <dbReference type="EMBL" id="KAK2579705.1"/>
    </source>
</evidence>
<organism evidence="1 2">
    <name type="scientific">Odynerus spinipes</name>
    <dbReference type="NCBI Taxonomy" id="1348599"/>
    <lineage>
        <taxon>Eukaryota</taxon>
        <taxon>Metazoa</taxon>
        <taxon>Ecdysozoa</taxon>
        <taxon>Arthropoda</taxon>
        <taxon>Hexapoda</taxon>
        <taxon>Insecta</taxon>
        <taxon>Pterygota</taxon>
        <taxon>Neoptera</taxon>
        <taxon>Endopterygota</taxon>
        <taxon>Hymenoptera</taxon>
        <taxon>Apocrita</taxon>
        <taxon>Aculeata</taxon>
        <taxon>Vespoidea</taxon>
        <taxon>Vespidae</taxon>
        <taxon>Eumeninae</taxon>
        <taxon>Odynerus</taxon>
    </lineage>
</organism>
<comment type="caution">
    <text evidence="1">The sequence shown here is derived from an EMBL/GenBank/DDBJ whole genome shotgun (WGS) entry which is preliminary data.</text>
</comment>
<accession>A0AAD9RHA7</accession>
<dbReference type="Proteomes" id="UP001258017">
    <property type="component" value="Unassembled WGS sequence"/>
</dbReference>
<dbReference type="AlphaFoldDB" id="A0AAD9RHA7"/>
<dbReference type="EMBL" id="JAIFRP010000080">
    <property type="protein sequence ID" value="KAK2579705.1"/>
    <property type="molecule type" value="Genomic_DNA"/>
</dbReference>